<feature type="non-terminal residue" evidence="1">
    <location>
        <position position="82"/>
    </location>
</feature>
<dbReference type="AlphaFoldDB" id="A0ABD0NS56"/>
<reference evidence="1 2" key="1">
    <citation type="submission" date="2024-05" db="EMBL/GenBank/DDBJ databases">
        <title>Genome sequencing and assembly of Indian major carp, Cirrhinus mrigala (Hamilton, 1822).</title>
        <authorList>
            <person name="Mohindra V."/>
            <person name="Chowdhury L.M."/>
            <person name="Lal K."/>
            <person name="Jena J.K."/>
        </authorList>
    </citation>
    <scope>NUCLEOTIDE SEQUENCE [LARGE SCALE GENOMIC DNA]</scope>
    <source>
        <strain evidence="1">CM1030</strain>
        <tissue evidence="1">Blood</tissue>
    </source>
</reference>
<protein>
    <submittedName>
        <fullName evidence="1">Uncharacterized protein</fullName>
    </submittedName>
</protein>
<feature type="non-terminal residue" evidence="1">
    <location>
        <position position="1"/>
    </location>
</feature>
<organism evidence="1 2">
    <name type="scientific">Cirrhinus mrigala</name>
    <name type="common">Mrigala</name>
    <dbReference type="NCBI Taxonomy" id="683832"/>
    <lineage>
        <taxon>Eukaryota</taxon>
        <taxon>Metazoa</taxon>
        <taxon>Chordata</taxon>
        <taxon>Craniata</taxon>
        <taxon>Vertebrata</taxon>
        <taxon>Euteleostomi</taxon>
        <taxon>Actinopterygii</taxon>
        <taxon>Neopterygii</taxon>
        <taxon>Teleostei</taxon>
        <taxon>Ostariophysi</taxon>
        <taxon>Cypriniformes</taxon>
        <taxon>Cyprinidae</taxon>
        <taxon>Labeoninae</taxon>
        <taxon>Labeonini</taxon>
        <taxon>Cirrhinus</taxon>
    </lineage>
</organism>
<comment type="caution">
    <text evidence="1">The sequence shown here is derived from an EMBL/GenBank/DDBJ whole genome shotgun (WGS) entry which is preliminary data.</text>
</comment>
<name>A0ABD0NS56_CIRMR</name>
<dbReference type="EMBL" id="JAMKFB020000020">
    <property type="protein sequence ID" value="KAL0164687.1"/>
    <property type="molecule type" value="Genomic_DNA"/>
</dbReference>
<proteinExistence type="predicted"/>
<keyword evidence="2" id="KW-1185">Reference proteome</keyword>
<evidence type="ECO:0000313" key="1">
    <source>
        <dbReference type="EMBL" id="KAL0164687.1"/>
    </source>
</evidence>
<evidence type="ECO:0000313" key="2">
    <source>
        <dbReference type="Proteomes" id="UP001529510"/>
    </source>
</evidence>
<accession>A0ABD0NS56</accession>
<gene>
    <name evidence="1" type="ORF">M9458_040440</name>
</gene>
<sequence>PIPNRREERPISCIVPGVGPMMPNMSALARDVANVVNNKQRAFIPSMICNETYGTMLDVSPPPLGLPGVPGIPPLPPRTLGR</sequence>
<dbReference type="Proteomes" id="UP001529510">
    <property type="component" value="Unassembled WGS sequence"/>
</dbReference>